<accession>A0A917I6P8</accession>
<dbReference type="InterPro" id="IPR013974">
    <property type="entry name" value="SAF"/>
</dbReference>
<dbReference type="InterPro" id="IPR020007">
    <property type="entry name" value="NeuB/NeuA"/>
</dbReference>
<evidence type="ECO:0000313" key="2">
    <source>
        <dbReference type="EMBL" id="GGH15590.1"/>
    </source>
</evidence>
<reference evidence="2" key="1">
    <citation type="journal article" date="2014" name="Int. J. Syst. Evol. Microbiol.">
        <title>Complete genome sequence of Corynebacterium casei LMG S-19264T (=DSM 44701T), isolated from a smear-ripened cheese.</title>
        <authorList>
            <consortium name="US DOE Joint Genome Institute (JGI-PGF)"/>
            <person name="Walter F."/>
            <person name="Albersmeier A."/>
            <person name="Kalinowski J."/>
            <person name="Ruckert C."/>
        </authorList>
    </citation>
    <scope>NUCLEOTIDE SEQUENCE</scope>
    <source>
        <strain evidence="2">CGMCC 1.12214</strain>
    </source>
</reference>
<dbReference type="Proteomes" id="UP000603912">
    <property type="component" value="Unassembled WGS sequence"/>
</dbReference>
<keyword evidence="3" id="KW-1185">Reference proteome</keyword>
<protein>
    <submittedName>
        <fullName evidence="2">N-acetylneuraminate synthase</fullName>
    </submittedName>
</protein>
<feature type="domain" description="AFP-like" evidence="1">
    <location>
        <begin position="305"/>
        <end position="356"/>
    </location>
</feature>
<dbReference type="GO" id="GO:0047444">
    <property type="term" value="F:N-acylneuraminate-9-phosphate synthase activity"/>
    <property type="evidence" value="ECO:0007669"/>
    <property type="project" value="TreeGrafter"/>
</dbReference>
<dbReference type="Pfam" id="PF03102">
    <property type="entry name" value="NeuB"/>
    <property type="match status" value="1"/>
</dbReference>
<dbReference type="SUPFAM" id="SSF51269">
    <property type="entry name" value="AFP III-like domain"/>
    <property type="match status" value="1"/>
</dbReference>
<gene>
    <name evidence="2" type="ORF">GCM10007036_15710</name>
</gene>
<dbReference type="Gene3D" id="3.90.1210.10">
    <property type="entry name" value="Antifreeze-like/N-acetylneuraminic acid synthase C-terminal domain"/>
    <property type="match status" value="1"/>
</dbReference>
<evidence type="ECO:0000313" key="3">
    <source>
        <dbReference type="Proteomes" id="UP000603912"/>
    </source>
</evidence>
<dbReference type="InterPro" id="IPR006190">
    <property type="entry name" value="SAF_AFP_Neu5Ac"/>
</dbReference>
<dbReference type="PROSITE" id="PS50844">
    <property type="entry name" value="AFP_LIKE"/>
    <property type="match status" value="1"/>
</dbReference>
<dbReference type="SUPFAM" id="SSF51569">
    <property type="entry name" value="Aldolase"/>
    <property type="match status" value="1"/>
</dbReference>
<dbReference type="CDD" id="cd11615">
    <property type="entry name" value="SAF_NeuB_like"/>
    <property type="match status" value="1"/>
</dbReference>
<dbReference type="InterPro" id="IPR051690">
    <property type="entry name" value="PseI-like"/>
</dbReference>
<comment type="caution">
    <text evidence="2">The sequence shown here is derived from an EMBL/GenBank/DDBJ whole genome shotgun (WGS) entry which is preliminary data.</text>
</comment>
<dbReference type="Pfam" id="PF08666">
    <property type="entry name" value="SAF"/>
    <property type="match status" value="1"/>
</dbReference>
<dbReference type="InterPro" id="IPR036732">
    <property type="entry name" value="AFP_Neu5c_C_sf"/>
</dbReference>
<reference evidence="2" key="2">
    <citation type="submission" date="2020-09" db="EMBL/GenBank/DDBJ databases">
        <authorList>
            <person name="Sun Q."/>
            <person name="Zhou Y."/>
        </authorList>
    </citation>
    <scope>NUCLEOTIDE SEQUENCE</scope>
    <source>
        <strain evidence="2">CGMCC 1.12214</strain>
    </source>
</reference>
<dbReference type="AlphaFoldDB" id="A0A917I6P8"/>
<dbReference type="PANTHER" id="PTHR42966:SF1">
    <property type="entry name" value="SIALIC ACID SYNTHASE"/>
    <property type="match status" value="1"/>
</dbReference>
<evidence type="ECO:0000259" key="1">
    <source>
        <dbReference type="PROSITE" id="PS50844"/>
    </source>
</evidence>
<dbReference type="GO" id="GO:0016051">
    <property type="term" value="P:carbohydrate biosynthetic process"/>
    <property type="evidence" value="ECO:0007669"/>
    <property type="project" value="InterPro"/>
</dbReference>
<dbReference type="RefSeq" id="WP_188517092.1">
    <property type="nucleotide sequence ID" value="NZ_BMES01000001.1"/>
</dbReference>
<dbReference type="PANTHER" id="PTHR42966">
    <property type="entry name" value="N-ACETYLNEURAMINATE SYNTHASE"/>
    <property type="match status" value="1"/>
</dbReference>
<dbReference type="NCBIfam" id="TIGR03569">
    <property type="entry name" value="NeuB_NnaB"/>
    <property type="match status" value="1"/>
</dbReference>
<dbReference type="InterPro" id="IPR057736">
    <property type="entry name" value="SAF_PseI/NeuA/NeuB"/>
</dbReference>
<dbReference type="InterPro" id="IPR013132">
    <property type="entry name" value="PseI/NeuA/B-like_N"/>
</dbReference>
<dbReference type="EMBL" id="BMES01000001">
    <property type="protein sequence ID" value="GGH15590.1"/>
    <property type="molecule type" value="Genomic_DNA"/>
</dbReference>
<proteinExistence type="predicted"/>
<name>A0A917I6P8_9HYPH</name>
<organism evidence="2 3">
    <name type="scientific">Alsobacter metallidurans</name>
    <dbReference type="NCBI Taxonomy" id="340221"/>
    <lineage>
        <taxon>Bacteria</taxon>
        <taxon>Pseudomonadati</taxon>
        <taxon>Pseudomonadota</taxon>
        <taxon>Alphaproteobacteria</taxon>
        <taxon>Hyphomicrobiales</taxon>
        <taxon>Alsobacteraceae</taxon>
        <taxon>Alsobacter</taxon>
    </lineage>
</organism>
<dbReference type="Gene3D" id="3.20.20.70">
    <property type="entry name" value="Aldolase class I"/>
    <property type="match status" value="1"/>
</dbReference>
<dbReference type="InterPro" id="IPR013785">
    <property type="entry name" value="Aldolase_TIM"/>
</dbReference>
<sequence>MSRKTLIIAEAGVNHDGDFDAAVALVDAAADAGADVVKFQTFSADKLASRKAEKAAYQKVATGAGESQRDMLRRLELGHDAHRRLVKHAAERGIGFLSTPFDLESLAFLSDDLRLPQLKLGSGEVTNAPLLVAVGRTGRPVVLSTGMANLGEVELALAALAVGYLGREPNRAAFARALSDAAAWEALRRNVTLLQCTTQYPAPAADANLGAMATLRAAFGLPVGYSDHCLGINVSLAAAALGAVAIEKHFTLDRTRPGPDHAASLEPGELKQLVDGVREISASLGDGLKTPRASEVPNIPVARKSIVAARPIARGERLTLDAITTKRPGDGRSPFDIWDLVGTEATADYDEDDAIR</sequence>